<dbReference type="PANTHER" id="PTHR30050">
    <property type="entry name" value="CHROMOSOMAL REPLICATION INITIATOR PROTEIN DNAA"/>
    <property type="match status" value="1"/>
</dbReference>
<evidence type="ECO:0000313" key="11">
    <source>
        <dbReference type="EMBL" id="CAB4346760.1"/>
    </source>
</evidence>
<dbReference type="NCBIfam" id="TIGR00362">
    <property type="entry name" value="DnaA"/>
    <property type="match status" value="1"/>
</dbReference>
<dbReference type="PANTHER" id="PTHR30050:SF2">
    <property type="entry name" value="CHROMOSOMAL REPLICATION INITIATOR PROTEIN DNAA"/>
    <property type="match status" value="1"/>
</dbReference>
<reference evidence="11" key="1">
    <citation type="submission" date="2020-05" db="EMBL/GenBank/DDBJ databases">
        <authorList>
            <person name="Chiriac C."/>
            <person name="Salcher M."/>
            <person name="Ghai R."/>
            <person name="Kavagutti S V."/>
        </authorList>
    </citation>
    <scope>NUCLEOTIDE SEQUENCE</scope>
</reference>
<feature type="compositionally biased region" description="Polar residues" evidence="8">
    <location>
        <begin position="128"/>
        <end position="149"/>
    </location>
</feature>
<dbReference type="InterPro" id="IPR020591">
    <property type="entry name" value="Chromosome_initiator_DnaA-like"/>
</dbReference>
<keyword evidence="2" id="KW-0963">Cytoplasm</keyword>
<dbReference type="Pfam" id="PF08299">
    <property type="entry name" value="Bac_DnaA_C"/>
    <property type="match status" value="1"/>
</dbReference>
<dbReference type="FunFam" id="3.40.50.300:FF:000668">
    <property type="entry name" value="Chromosomal replication initiator protein DnaA"/>
    <property type="match status" value="1"/>
</dbReference>
<evidence type="ECO:0000256" key="7">
    <source>
        <dbReference type="ARBA" id="ARBA00023125"/>
    </source>
</evidence>
<dbReference type="GO" id="GO:0005524">
    <property type="term" value="F:ATP binding"/>
    <property type="evidence" value="ECO:0007669"/>
    <property type="project" value="UniProtKB-KW"/>
</dbReference>
<organism evidence="11">
    <name type="scientific">freshwater metagenome</name>
    <dbReference type="NCBI Taxonomy" id="449393"/>
    <lineage>
        <taxon>unclassified sequences</taxon>
        <taxon>metagenomes</taxon>
        <taxon>ecological metagenomes</taxon>
    </lineage>
</organism>
<proteinExistence type="inferred from homology"/>
<evidence type="ECO:0000256" key="2">
    <source>
        <dbReference type="ARBA" id="ARBA00022490"/>
    </source>
</evidence>
<evidence type="ECO:0000313" key="18">
    <source>
        <dbReference type="EMBL" id="CAB5077831.1"/>
    </source>
</evidence>
<name>A0A6J6A155_9ZZZZ</name>
<evidence type="ECO:0000256" key="4">
    <source>
        <dbReference type="ARBA" id="ARBA00022741"/>
    </source>
</evidence>
<dbReference type="PRINTS" id="PR00051">
    <property type="entry name" value="DNAA"/>
</dbReference>
<dbReference type="Gene3D" id="3.30.300.180">
    <property type="match status" value="1"/>
</dbReference>
<dbReference type="GO" id="GO:0003688">
    <property type="term" value="F:DNA replication origin binding"/>
    <property type="evidence" value="ECO:0007669"/>
    <property type="project" value="InterPro"/>
</dbReference>
<keyword evidence="7" id="KW-0238">DNA-binding</keyword>
<evidence type="ECO:0000256" key="3">
    <source>
        <dbReference type="ARBA" id="ARBA00022705"/>
    </source>
</evidence>
<dbReference type="Gene3D" id="1.10.8.60">
    <property type="match status" value="1"/>
</dbReference>
<dbReference type="EMBL" id="CAEZXY010000048">
    <property type="protein sequence ID" value="CAB4711010.1"/>
    <property type="molecule type" value="Genomic_DNA"/>
</dbReference>
<dbReference type="InterPro" id="IPR013159">
    <property type="entry name" value="DnaA_C"/>
</dbReference>
<dbReference type="EMBL" id="CAEUNJ010000057">
    <property type="protein sequence ID" value="CAB4372150.1"/>
    <property type="molecule type" value="Genomic_DNA"/>
</dbReference>
<feature type="domain" description="AAA+ ATPase" evidence="9">
    <location>
        <begin position="202"/>
        <end position="330"/>
    </location>
</feature>
<evidence type="ECO:0000256" key="1">
    <source>
        <dbReference type="ARBA" id="ARBA00006583"/>
    </source>
</evidence>
<feature type="region of interest" description="Disordered" evidence="8">
    <location>
        <begin position="127"/>
        <end position="149"/>
    </location>
</feature>
<dbReference type="SMART" id="SM00382">
    <property type="entry name" value="AAA"/>
    <property type="match status" value="1"/>
</dbReference>
<gene>
    <name evidence="13" type="ORF">UFOPK1762_01411</name>
    <name evidence="14" type="ORF">UFOPK2624_01111</name>
    <name evidence="15" type="ORF">UFOPK2969_01122</name>
    <name evidence="16" type="ORF">UFOPK3010_00272</name>
    <name evidence="11" type="ORF">UFOPK3331_01979</name>
    <name evidence="17" type="ORF">UFOPK3785_01232</name>
    <name evidence="12" type="ORF">UFOPK4201_01292</name>
    <name evidence="18" type="ORF">UFOPK4371_01193</name>
</gene>
<dbReference type="EMBL" id="CAFAAM010000022">
    <property type="protein sequence ID" value="CAB4795430.1"/>
    <property type="molecule type" value="Genomic_DNA"/>
</dbReference>
<dbReference type="Gene3D" id="3.40.50.300">
    <property type="entry name" value="P-loop containing nucleotide triphosphate hydrolases"/>
    <property type="match status" value="1"/>
</dbReference>
<keyword evidence="5" id="KW-0067">ATP-binding</keyword>
<dbReference type="InterPro" id="IPR010921">
    <property type="entry name" value="Trp_repressor/repl_initiator"/>
</dbReference>
<feature type="domain" description="Chromosomal replication initiator DnaA C-terminal" evidence="10">
    <location>
        <begin position="414"/>
        <end position="483"/>
    </location>
</feature>
<keyword evidence="6" id="KW-0446">Lipid-binding</keyword>
<dbReference type="CDD" id="cd06571">
    <property type="entry name" value="Bac_DnaA_C"/>
    <property type="match status" value="1"/>
</dbReference>
<dbReference type="InterPro" id="IPR001957">
    <property type="entry name" value="Chromosome_initiator_DnaA"/>
</dbReference>
<evidence type="ECO:0000256" key="8">
    <source>
        <dbReference type="SAM" id="MobiDB-lite"/>
    </source>
</evidence>
<dbReference type="EMBL" id="CAFBRD010000068">
    <property type="protein sequence ID" value="CAB5077831.1"/>
    <property type="molecule type" value="Genomic_DNA"/>
</dbReference>
<comment type="similarity">
    <text evidence="1">Belongs to the DnaA family.</text>
</comment>
<dbReference type="InterPro" id="IPR038454">
    <property type="entry name" value="DnaA_N_sf"/>
</dbReference>
<evidence type="ECO:0000259" key="10">
    <source>
        <dbReference type="SMART" id="SM00760"/>
    </source>
</evidence>
<evidence type="ECO:0000313" key="14">
    <source>
        <dbReference type="EMBL" id="CAB4711010.1"/>
    </source>
</evidence>
<dbReference type="InterPro" id="IPR027417">
    <property type="entry name" value="P-loop_NTPase"/>
</dbReference>
<dbReference type="GO" id="GO:0006270">
    <property type="term" value="P:DNA replication initiation"/>
    <property type="evidence" value="ECO:0007669"/>
    <property type="project" value="InterPro"/>
</dbReference>
<dbReference type="PROSITE" id="PS01008">
    <property type="entry name" value="DNAA"/>
    <property type="match status" value="1"/>
</dbReference>
<dbReference type="CDD" id="cd00009">
    <property type="entry name" value="AAA"/>
    <property type="match status" value="1"/>
</dbReference>
<evidence type="ECO:0000256" key="6">
    <source>
        <dbReference type="ARBA" id="ARBA00023121"/>
    </source>
</evidence>
<dbReference type="InterPro" id="IPR024633">
    <property type="entry name" value="DnaA_N_dom"/>
</dbReference>
<keyword evidence="3" id="KW-0235">DNA replication</keyword>
<dbReference type="GO" id="GO:0005886">
    <property type="term" value="C:plasma membrane"/>
    <property type="evidence" value="ECO:0007669"/>
    <property type="project" value="TreeGrafter"/>
</dbReference>
<dbReference type="GO" id="GO:0006275">
    <property type="term" value="P:regulation of DNA replication"/>
    <property type="evidence" value="ECO:0007669"/>
    <property type="project" value="InterPro"/>
</dbReference>
<protein>
    <submittedName>
        <fullName evidence="11">Unannotated protein</fullName>
    </submittedName>
</protein>
<evidence type="ECO:0000313" key="17">
    <source>
        <dbReference type="EMBL" id="CAB4957224.1"/>
    </source>
</evidence>
<evidence type="ECO:0000313" key="15">
    <source>
        <dbReference type="EMBL" id="CAB4795139.1"/>
    </source>
</evidence>
<evidence type="ECO:0000256" key="5">
    <source>
        <dbReference type="ARBA" id="ARBA00022840"/>
    </source>
</evidence>
<dbReference type="EMBL" id="CAEZTY010000062">
    <property type="protein sequence ID" value="CAB4592244.1"/>
    <property type="molecule type" value="Genomic_DNA"/>
</dbReference>
<dbReference type="Pfam" id="PF00308">
    <property type="entry name" value="Bac_DnaA"/>
    <property type="match status" value="1"/>
</dbReference>
<evidence type="ECO:0000313" key="16">
    <source>
        <dbReference type="EMBL" id="CAB4795430.1"/>
    </source>
</evidence>
<dbReference type="EMBL" id="CAESAL010000125">
    <property type="protein sequence ID" value="CAB4346760.1"/>
    <property type="molecule type" value="Genomic_DNA"/>
</dbReference>
<dbReference type="Pfam" id="PF11638">
    <property type="entry name" value="DnaA_N"/>
    <property type="match status" value="1"/>
</dbReference>
<dbReference type="Gene3D" id="1.10.1750.10">
    <property type="match status" value="1"/>
</dbReference>
<dbReference type="InterPro" id="IPR003593">
    <property type="entry name" value="AAA+_ATPase"/>
</dbReference>
<dbReference type="GO" id="GO:0008289">
    <property type="term" value="F:lipid binding"/>
    <property type="evidence" value="ECO:0007669"/>
    <property type="project" value="UniProtKB-KW"/>
</dbReference>
<evidence type="ECO:0000259" key="9">
    <source>
        <dbReference type="SMART" id="SM00382"/>
    </source>
</evidence>
<dbReference type="InterPro" id="IPR018312">
    <property type="entry name" value="Chromosome_initiator_DnaA_CS"/>
</dbReference>
<dbReference type="EMBL" id="CAFAAD010000081">
    <property type="protein sequence ID" value="CAB4795139.1"/>
    <property type="molecule type" value="Genomic_DNA"/>
</dbReference>
<sequence length="507" mass="56307">MGYTSAEGRQTTPCGQRSTFSTSVHLVVEPNPLSGAVVQVDQAEQLWTKCTIALREQVSEAVWMTTFSMVTPLDLDGTVLSVAVPSSVVKERLETRYLTLVSGALADIGQSDVSLFIHVKTDVAPPTANFSPAPSTGESPDIPNNGQELLTTPANLGTTMAQSTELGLPVNPRYTFDAFVTGTSNRFAHAAALSVAETPAKSYNPLFIYGDAGLGKTHLLQAIANYVREIYPGHQVRYVSTEQFLNQYVDAIRQNTMPEFKKRYREIDVLLLDDIQIIEGKEGLQEELFHTFESLYQANAQIVLSSDRPPDSISTLEDRLRSRFKMGLITEINPPELETRLAILRKKAEREPIAPPPDVLEFIASNITNNIRELEGALIRVCAFASLTGNPLTVELAEGVLSDILTHTQPRPITPALILEKTSEMFDFTIEEIRGQSRRRPLVTARQIGMYVMREMTDLSYPAIARDFGGRDHTTVIHAVEKISGLMKERRQIYDQVTELTQRIRNS</sequence>
<evidence type="ECO:0000313" key="13">
    <source>
        <dbReference type="EMBL" id="CAB4592244.1"/>
    </source>
</evidence>
<dbReference type="SUPFAM" id="SSF48295">
    <property type="entry name" value="TrpR-like"/>
    <property type="match status" value="1"/>
</dbReference>
<dbReference type="InterPro" id="IPR013317">
    <property type="entry name" value="DnaA_dom"/>
</dbReference>
<dbReference type="SUPFAM" id="SSF52540">
    <property type="entry name" value="P-loop containing nucleoside triphosphate hydrolases"/>
    <property type="match status" value="1"/>
</dbReference>
<dbReference type="HAMAP" id="MF_00377">
    <property type="entry name" value="DnaA_bact"/>
    <property type="match status" value="1"/>
</dbReference>
<accession>A0A6J6A155</accession>
<evidence type="ECO:0000313" key="12">
    <source>
        <dbReference type="EMBL" id="CAB4372150.1"/>
    </source>
</evidence>
<keyword evidence="4" id="KW-0547">Nucleotide-binding</keyword>
<dbReference type="SMART" id="SM00760">
    <property type="entry name" value="Bac_DnaA_C"/>
    <property type="match status" value="1"/>
</dbReference>
<dbReference type="FunFam" id="1.10.8.60:FF:000003">
    <property type="entry name" value="Chromosomal replication initiator protein DnaA"/>
    <property type="match status" value="1"/>
</dbReference>
<dbReference type="EMBL" id="CAFBNJ010000065">
    <property type="protein sequence ID" value="CAB4957224.1"/>
    <property type="molecule type" value="Genomic_DNA"/>
</dbReference>
<dbReference type="NCBIfam" id="NF010686">
    <property type="entry name" value="PRK14086.1"/>
    <property type="match status" value="1"/>
</dbReference>
<dbReference type="AlphaFoldDB" id="A0A6J6A155"/>